<keyword evidence="1" id="KW-0732">Signal</keyword>
<organism evidence="2 3">
    <name type="scientific">Rhizorhapis suberifaciens</name>
    <name type="common">corky root of lettuce</name>
    <dbReference type="NCBI Taxonomy" id="13656"/>
    <lineage>
        <taxon>Bacteria</taxon>
        <taxon>Pseudomonadati</taxon>
        <taxon>Pseudomonadota</taxon>
        <taxon>Alphaproteobacteria</taxon>
        <taxon>Sphingomonadales</taxon>
        <taxon>Sphingomonadaceae</taxon>
        <taxon>Rhizorhapis</taxon>
    </lineage>
</organism>
<evidence type="ECO:0008006" key="4">
    <source>
        <dbReference type="Google" id="ProtNLM"/>
    </source>
</evidence>
<dbReference type="Proteomes" id="UP000575068">
    <property type="component" value="Unassembled WGS sequence"/>
</dbReference>
<dbReference type="PANTHER" id="PTHR40590">
    <property type="entry name" value="CYTOPLASMIC PROTEIN-RELATED"/>
    <property type="match status" value="1"/>
</dbReference>
<feature type="signal peptide" evidence="1">
    <location>
        <begin position="1"/>
        <end position="20"/>
    </location>
</feature>
<dbReference type="RefSeq" id="WP_184475345.1">
    <property type="nucleotide sequence ID" value="NZ_JACHOV010000006.1"/>
</dbReference>
<dbReference type="CDD" id="cd14789">
    <property type="entry name" value="Tiki"/>
    <property type="match status" value="1"/>
</dbReference>
<dbReference type="PANTHER" id="PTHR40590:SF1">
    <property type="entry name" value="CYTOPLASMIC PROTEIN"/>
    <property type="match status" value="1"/>
</dbReference>
<keyword evidence="3" id="KW-1185">Reference proteome</keyword>
<dbReference type="InterPro" id="IPR047111">
    <property type="entry name" value="YbaP-like"/>
</dbReference>
<protein>
    <recommendedName>
        <fullName evidence="4">TraB/GumN family protein</fullName>
    </recommendedName>
</protein>
<evidence type="ECO:0000313" key="3">
    <source>
        <dbReference type="Proteomes" id="UP000575068"/>
    </source>
</evidence>
<evidence type="ECO:0000256" key="1">
    <source>
        <dbReference type="SAM" id="SignalP"/>
    </source>
</evidence>
<dbReference type="EMBL" id="JACHOV010000006">
    <property type="protein sequence ID" value="MBB4641537.1"/>
    <property type="molecule type" value="Genomic_DNA"/>
</dbReference>
<name>A0A840HVA7_9SPHN</name>
<dbReference type="InterPro" id="IPR002816">
    <property type="entry name" value="TraB/PrgY/GumN_fam"/>
</dbReference>
<reference evidence="2 3" key="1">
    <citation type="submission" date="2020-08" db="EMBL/GenBank/DDBJ databases">
        <title>Genomic Encyclopedia of Type Strains, Phase IV (KMG-IV): sequencing the most valuable type-strain genomes for metagenomic binning, comparative biology and taxonomic classification.</title>
        <authorList>
            <person name="Goeker M."/>
        </authorList>
    </citation>
    <scope>NUCLEOTIDE SEQUENCE [LARGE SCALE GENOMIC DNA]</scope>
    <source>
        <strain evidence="2 3">DSM 7465</strain>
    </source>
</reference>
<accession>A0A840HVA7</accession>
<proteinExistence type="predicted"/>
<gene>
    <name evidence="2" type="ORF">HNQ99_001846</name>
</gene>
<dbReference type="AlphaFoldDB" id="A0A840HVA7"/>
<comment type="caution">
    <text evidence="2">The sequence shown here is derived from an EMBL/GenBank/DDBJ whole genome shotgun (WGS) entry which is preliminary data.</text>
</comment>
<dbReference type="PROSITE" id="PS51257">
    <property type="entry name" value="PROKAR_LIPOPROTEIN"/>
    <property type="match status" value="1"/>
</dbReference>
<sequence length="304" mass="32943">MLFRLPAFLLALSFSLAACANPPSSRQGTVDLASADPALWVVKDEDTTVYLFGTVHVLKPGTVWLDDEVGAAFAKADRLVLEIVTPDQSEMAQKVAMMAVDPAGKPLRDKLGKEAYAKYISAMTQAGISWQPFERLKPWIAAITLSLAPLGKLGYDDQLGAEKVLTTAAKASGKSIGALETPEQQLGYFDSLPEKQQVAFLNATVDGMADVEKDFTNLVNSWATGKPEALADEMNESLEATPDLAETLLFQRNRNWAGQIQAMLEKPGTVFIAVGAGHLAGKKSVQDYLKKRGIVTERVPHHEE</sequence>
<feature type="chain" id="PRO_5033054536" description="TraB/GumN family protein" evidence="1">
    <location>
        <begin position="21"/>
        <end position="304"/>
    </location>
</feature>
<evidence type="ECO:0000313" key="2">
    <source>
        <dbReference type="EMBL" id="MBB4641537.1"/>
    </source>
</evidence>
<dbReference type="Pfam" id="PF01963">
    <property type="entry name" value="TraB_PrgY_gumN"/>
    <property type="match status" value="1"/>
</dbReference>